<dbReference type="KEGG" id="ccam:M5D45_27705"/>
<evidence type="ECO:0000313" key="5">
    <source>
        <dbReference type="Proteomes" id="UP001056132"/>
    </source>
</evidence>
<evidence type="ECO:0000259" key="1">
    <source>
        <dbReference type="Pfam" id="PF20335"/>
    </source>
</evidence>
<evidence type="ECO:0000313" key="2">
    <source>
        <dbReference type="EMBL" id="TSP12724.1"/>
    </source>
</evidence>
<proteinExistence type="predicted"/>
<evidence type="ECO:0000313" key="3">
    <source>
        <dbReference type="EMBL" id="URF06860.1"/>
    </source>
</evidence>
<feature type="domain" description="DUF6630" evidence="1">
    <location>
        <begin position="13"/>
        <end position="163"/>
    </location>
</feature>
<accession>A0AAE9I5I9</accession>
<protein>
    <recommendedName>
        <fullName evidence="1">DUF6630 domain-containing protein</fullName>
    </recommendedName>
</protein>
<evidence type="ECO:0000313" key="4">
    <source>
        <dbReference type="Proteomes" id="UP000318943"/>
    </source>
</evidence>
<dbReference type="InterPro" id="IPR046582">
    <property type="entry name" value="DUF6630"/>
</dbReference>
<organism evidence="3 5">
    <name type="scientific">Cupriavidus campinensis</name>
    <dbReference type="NCBI Taxonomy" id="151783"/>
    <lineage>
        <taxon>Bacteria</taxon>
        <taxon>Pseudomonadati</taxon>
        <taxon>Pseudomonadota</taxon>
        <taxon>Betaproteobacteria</taxon>
        <taxon>Burkholderiales</taxon>
        <taxon>Burkholderiaceae</taxon>
        <taxon>Cupriavidus</taxon>
    </lineage>
</organism>
<reference evidence="3" key="3">
    <citation type="submission" date="2022-05" db="EMBL/GenBank/DDBJ databases">
        <authorList>
            <person name="Kunte H.-J."/>
        </authorList>
    </citation>
    <scope>NUCLEOTIDE SEQUENCE</scope>
    <source>
        <strain evidence="3">G5</strain>
    </source>
</reference>
<dbReference type="EMBL" id="VCIZ01000005">
    <property type="protein sequence ID" value="TSP12724.1"/>
    <property type="molecule type" value="Genomic_DNA"/>
</dbReference>
<reference evidence="2 4" key="1">
    <citation type="submission" date="2019-05" db="EMBL/GenBank/DDBJ databases">
        <title>Whole genome sequence analysis of Cupriavidus campinensis S14E4C strain.</title>
        <authorList>
            <person name="Abbaszade G."/>
            <person name="Szabo A."/>
            <person name="Toumi M."/>
            <person name="Toth E."/>
        </authorList>
    </citation>
    <scope>NUCLEOTIDE SEQUENCE [LARGE SCALE GENOMIC DNA]</scope>
    <source>
        <strain evidence="2 4">S14E4C</strain>
    </source>
</reference>
<dbReference type="Pfam" id="PF20335">
    <property type="entry name" value="DUF6630"/>
    <property type="match status" value="1"/>
</dbReference>
<dbReference type="RefSeq" id="WP_144197691.1">
    <property type="nucleotide sequence ID" value="NZ_CAJPVH010000012.1"/>
</dbReference>
<name>A0AAE9I5I9_9BURK</name>
<gene>
    <name evidence="2" type="ORF">FGG12_10980</name>
    <name evidence="3" type="ORF">M5D45_27705</name>
</gene>
<keyword evidence="4" id="KW-1185">Reference proteome</keyword>
<dbReference type="EMBL" id="CP097331">
    <property type="protein sequence ID" value="URF06860.1"/>
    <property type="molecule type" value="Genomic_DNA"/>
</dbReference>
<dbReference type="AlphaFoldDB" id="A0AAE9I5I9"/>
<sequence>MAIELDDDAQDAISRLFALINLGDSAQTSRQFSLFEEALEDAEEDEIDAAGLLWQVKDIIDWESGYYVDWKDAESFIGCLNQLCERIDLEVDWGTEDTEDEDFLEGTSVPELMEIVATQLRMAGYTLWNWDTGGDAYGGWITRSEDDEEILEIADTLGFDIRPGDQPY</sequence>
<dbReference type="Proteomes" id="UP000318943">
    <property type="component" value="Unassembled WGS sequence"/>
</dbReference>
<reference evidence="3" key="2">
    <citation type="journal article" date="2022" name="Microbiol. Resour. Announc.">
        <title>Genome Sequence of Cupriavidus campinensis Strain G5, a Member of a Bacterial Consortium Capable of Polyethylene Degradation.</title>
        <authorList>
            <person name="Schneider B."/>
            <person name="Pfeiffer F."/>
            <person name="Dyall-Smith M."/>
            <person name="Kunte H.J."/>
        </authorList>
    </citation>
    <scope>NUCLEOTIDE SEQUENCE</scope>
    <source>
        <strain evidence="3">G5</strain>
    </source>
</reference>
<dbReference type="Proteomes" id="UP001056132">
    <property type="component" value="Chromosome 2"/>
</dbReference>